<evidence type="ECO:0000256" key="4">
    <source>
        <dbReference type="ARBA" id="ARBA00022771"/>
    </source>
</evidence>
<feature type="compositionally biased region" description="Polar residues" evidence="12">
    <location>
        <begin position="34"/>
        <end position="44"/>
    </location>
</feature>
<dbReference type="GO" id="GO:0000978">
    <property type="term" value="F:RNA polymerase II cis-regulatory region sequence-specific DNA binding"/>
    <property type="evidence" value="ECO:0007669"/>
    <property type="project" value="TreeGrafter"/>
</dbReference>
<feature type="region of interest" description="Disordered" evidence="12">
    <location>
        <begin position="154"/>
        <end position="195"/>
    </location>
</feature>
<evidence type="ECO:0000256" key="6">
    <source>
        <dbReference type="ARBA" id="ARBA00023015"/>
    </source>
</evidence>
<dbReference type="Gene3D" id="3.30.50.10">
    <property type="entry name" value="Erythroid Transcription Factor GATA-1, subunit A"/>
    <property type="match status" value="1"/>
</dbReference>
<evidence type="ECO:0000256" key="5">
    <source>
        <dbReference type="ARBA" id="ARBA00022833"/>
    </source>
</evidence>
<feature type="compositionally biased region" description="Low complexity" evidence="12">
    <location>
        <begin position="593"/>
        <end position="615"/>
    </location>
</feature>
<dbReference type="CDD" id="cd07161">
    <property type="entry name" value="NR_DBD_EcR"/>
    <property type="match status" value="1"/>
</dbReference>
<feature type="domain" description="NR LBD" evidence="14">
    <location>
        <begin position="348"/>
        <end position="577"/>
    </location>
</feature>
<dbReference type="InterPro" id="IPR000536">
    <property type="entry name" value="Nucl_hrmn_rcpt_lig-bd"/>
</dbReference>
<dbReference type="SUPFAM" id="SSF48508">
    <property type="entry name" value="Nuclear receptor ligand-binding domain"/>
    <property type="match status" value="1"/>
</dbReference>
<dbReference type="GO" id="GO:0004879">
    <property type="term" value="F:nuclear receptor activity"/>
    <property type="evidence" value="ECO:0007669"/>
    <property type="project" value="TreeGrafter"/>
</dbReference>
<keyword evidence="9 11" id="KW-0675">Receptor</keyword>
<evidence type="ECO:0000256" key="11">
    <source>
        <dbReference type="RuleBase" id="RU004334"/>
    </source>
</evidence>
<feature type="compositionally biased region" description="Low complexity" evidence="12">
    <location>
        <begin position="156"/>
        <end position="165"/>
    </location>
</feature>
<dbReference type="PROSITE" id="PS51030">
    <property type="entry name" value="NUCLEAR_REC_DBD_2"/>
    <property type="match status" value="1"/>
</dbReference>
<dbReference type="STRING" id="7209.A0A1I7VM58"/>
<dbReference type="PANTHER" id="PTHR24082:SF507">
    <property type="entry name" value="BILE ACID RECEPTOR-RELATED"/>
    <property type="match status" value="1"/>
</dbReference>
<dbReference type="PRINTS" id="PR00047">
    <property type="entry name" value="STROIDFINGER"/>
</dbReference>
<evidence type="ECO:0000256" key="3">
    <source>
        <dbReference type="ARBA" id="ARBA00022723"/>
    </source>
</evidence>
<evidence type="ECO:0000313" key="16">
    <source>
        <dbReference type="WBParaSite" id="EN70_4058"/>
    </source>
</evidence>
<keyword evidence="5 11" id="KW-0862">Zinc</keyword>
<keyword evidence="10 11" id="KW-0539">Nucleus</keyword>
<dbReference type="InterPro" id="IPR050234">
    <property type="entry name" value="Nuclear_hormone_rcpt_NR1"/>
</dbReference>
<dbReference type="Proteomes" id="UP000095285">
    <property type="component" value="Unassembled WGS sequence"/>
</dbReference>
<feature type="compositionally biased region" description="Low complexity" evidence="12">
    <location>
        <begin position="22"/>
        <end position="33"/>
    </location>
</feature>
<dbReference type="SUPFAM" id="SSF57716">
    <property type="entry name" value="Glucocorticoid receptor-like (DNA-binding domain)"/>
    <property type="match status" value="1"/>
</dbReference>
<dbReference type="GO" id="GO:0030154">
    <property type="term" value="P:cell differentiation"/>
    <property type="evidence" value="ECO:0007669"/>
    <property type="project" value="TreeGrafter"/>
</dbReference>
<dbReference type="PROSITE" id="PS00031">
    <property type="entry name" value="NUCLEAR_REC_DBD_1"/>
    <property type="match status" value="1"/>
</dbReference>
<dbReference type="WBParaSite" id="EN70_4058">
    <property type="protein sequence ID" value="EN70_4058"/>
    <property type="gene ID" value="EN70_4058"/>
</dbReference>
<dbReference type="eggNOG" id="KOG3575">
    <property type="taxonomic scope" value="Eukaryota"/>
</dbReference>
<keyword evidence="6 11" id="KW-0805">Transcription regulation</keyword>
<organism evidence="15 16">
    <name type="scientific">Loa loa</name>
    <name type="common">Eye worm</name>
    <name type="synonym">Filaria loa</name>
    <dbReference type="NCBI Taxonomy" id="7209"/>
    <lineage>
        <taxon>Eukaryota</taxon>
        <taxon>Metazoa</taxon>
        <taxon>Ecdysozoa</taxon>
        <taxon>Nematoda</taxon>
        <taxon>Chromadorea</taxon>
        <taxon>Rhabditida</taxon>
        <taxon>Spirurina</taxon>
        <taxon>Spiruromorpha</taxon>
        <taxon>Filarioidea</taxon>
        <taxon>Onchocercidae</taxon>
        <taxon>Loa</taxon>
    </lineage>
</organism>
<feature type="compositionally biased region" description="Low complexity" evidence="12">
    <location>
        <begin position="179"/>
        <end position="190"/>
    </location>
</feature>
<dbReference type="SMART" id="SM00399">
    <property type="entry name" value="ZnF_C4"/>
    <property type="match status" value="1"/>
</dbReference>
<evidence type="ECO:0000259" key="14">
    <source>
        <dbReference type="PROSITE" id="PS51843"/>
    </source>
</evidence>
<dbReference type="InterPro" id="IPR035500">
    <property type="entry name" value="NHR-like_dom_sf"/>
</dbReference>
<evidence type="ECO:0000256" key="10">
    <source>
        <dbReference type="ARBA" id="ARBA00023242"/>
    </source>
</evidence>
<keyword evidence="8 11" id="KW-0804">Transcription</keyword>
<comment type="similarity">
    <text evidence="2 11">Belongs to the nuclear hormone receptor family.</text>
</comment>
<evidence type="ECO:0000313" key="15">
    <source>
        <dbReference type="Proteomes" id="UP000095285"/>
    </source>
</evidence>
<dbReference type="Pfam" id="PF00105">
    <property type="entry name" value="zf-C4"/>
    <property type="match status" value="1"/>
</dbReference>
<name>A0A1I7VM58_LOALO</name>
<dbReference type="Pfam" id="PF00104">
    <property type="entry name" value="Hormone_recep"/>
    <property type="match status" value="1"/>
</dbReference>
<evidence type="ECO:0000256" key="7">
    <source>
        <dbReference type="ARBA" id="ARBA00023125"/>
    </source>
</evidence>
<feature type="domain" description="Nuclear receptor" evidence="13">
    <location>
        <begin position="204"/>
        <end position="279"/>
    </location>
</feature>
<dbReference type="InterPro" id="IPR013088">
    <property type="entry name" value="Znf_NHR/GATA"/>
</dbReference>
<evidence type="ECO:0000256" key="1">
    <source>
        <dbReference type="ARBA" id="ARBA00004123"/>
    </source>
</evidence>
<dbReference type="InterPro" id="IPR001628">
    <property type="entry name" value="Znf_hrmn_rcpt"/>
</dbReference>
<evidence type="ECO:0000256" key="12">
    <source>
        <dbReference type="SAM" id="MobiDB-lite"/>
    </source>
</evidence>
<reference evidence="16" key="2">
    <citation type="submission" date="2016-11" db="UniProtKB">
        <authorList>
            <consortium name="WormBaseParasite"/>
        </authorList>
    </citation>
    <scope>IDENTIFICATION</scope>
</reference>
<keyword evidence="4 11" id="KW-0863">Zinc-finger</keyword>
<evidence type="ECO:0000256" key="8">
    <source>
        <dbReference type="ARBA" id="ARBA00023163"/>
    </source>
</evidence>
<evidence type="ECO:0000256" key="9">
    <source>
        <dbReference type="ARBA" id="ARBA00023170"/>
    </source>
</evidence>
<dbReference type="GO" id="GO:0000122">
    <property type="term" value="P:negative regulation of transcription by RNA polymerase II"/>
    <property type="evidence" value="ECO:0007669"/>
    <property type="project" value="TreeGrafter"/>
</dbReference>
<evidence type="ECO:0000256" key="2">
    <source>
        <dbReference type="ARBA" id="ARBA00005993"/>
    </source>
</evidence>
<proteinExistence type="inferred from homology"/>
<dbReference type="SMART" id="SM00430">
    <property type="entry name" value="HOLI"/>
    <property type="match status" value="1"/>
</dbReference>
<protein>
    <submittedName>
        <fullName evidence="16">Ecdysone receptor isoform A</fullName>
    </submittedName>
</protein>
<dbReference type="PRINTS" id="PR00398">
    <property type="entry name" value="STRDHORMONER"/>
</dbReference>
<dbReference type="FunFam" id="3.30.50.10:FF:000030">
    <property type="entry name" value="Nuclear Hormone Receptor family"/>
    <property type="match status" value="1"/>
</dbReference>
<comment type="subcellular location">
    <subcellularLocation>
        <location evidence="1 11">Nucleus</location>
    </subcellularLocation>
</comment>
<sequence length="615" mass="69825">MTTATVTYHELPPLTSWVSDSQQQQQRQEQQQQTHNSPSPTSIPLTAFVSAVPLGIEQQDQQPPQVLTDHQNPQQHSLVTSEEIFCTQLRYGFFQDGKEVKRVADVEIDDSFWAATSFLSTPPPSAAAVQRFHQIHSAVHGNTHCTTIALPISGAQQQQQQQQQQTHGENEYRIKKRPSSSSCPTVRSPSLPSSSGMVVHSVTEELCLVCGDKASGYHYNALTCEGCKGFFRRSVTRKAIYHCKYGESCDIDMYMRRKCQHCRLKKCMEIGMRPELCTPLGSQKNSGLRADSRVPLVVIPEDQCRIKREAKQKLRTVLEQHRKAHCASPQQAVSSSESSDDCVALSVETRELINRIVTIDQQFATPSTDTLMKISERNEMGNSYQQLAELTILSLQLIHQFTMHLPGFCKLSDEDKRTLHKTCKTEVLVLRTSRCYDMFDEKIVLGNETKQWRYDREQYREFIGPLADLMFDFAHSLSKMQLHQAEYVLLTAIAIFSDRPGLLQPKSVEDIQEVYTSALQSYVDALRPKQRNIFSRLLMKLTDLRSLASEQSEIITGISSTGIAITPSSSSQQSYDVKFTITKPQLHHRQHHQQQQQPPYPLYTQTHYQPSTGYP</sequence>
<dbReference type="PANTHER" id="PTHR24082">
    <property type="entry name" value="NUCLEAR HORMONE RECEPTOR"/>
    <property type="match status" value="1"/>
</dbReference>
<accession>A0A1I7VM58</accession>
<dbReference type="GO" id="GO:0008270">
    <property type="term" value="F:zinc ion binding"/>
    <property type="evidence" value="ECO:0007669"/>
    <property type="project" value="UniProtKB-KW"/>
</dbReference>
<dbReference type="AlphaFoldDB" id="A0A1I7VM58"/>
<dbReference type="PROSITE" id="PS51843">
    <property type="entry name" value="NR_LBD"/>
    <property type="match status" value="1"/>
</dbReference>
<reference evidence="15" key="1">
    <citation type="submission" date="2012-04" db="EMBL/GenBank/DDBJ databases">
        <title>The Genome Sequence of Loa loa.</title>
        <authorList>
            <consortium name="The Broad Institute Genome Sequencing Platform"/>
            <consortium name="Broad Institute Genome Sequencing Center for Infectious Disease"/>
            <person name="Nutman T.B."/>
            <person name="Fink D.L."/>
            <person name="Russ C."/>
            <person name="Young S."/>
            <person name="Zeng Q."/>
            <person name="Gargeya S."/>
            <person name="Alvarado L."/>
            <person name="Berlin A."/>
            <person name="Chapman S.B."/>
            <person name="Chen Z."/>
            <person name="Freedman E."/>
            <person name="Gellesch M."/>
            <person name="Goldberg J."/>
            <person name="Griggs A."/>
            <person name="Gujja S."/>
            <person name="Heilman E.R."/>
            <person name="Heiman D."/>
            <person name="Howarth C."/>
            <person name="Mehta T."/>
            <person name="Neiman D."/>
            <person name="Pearson M."/>
            <person name="Roberts A."/>
            <person name="Saif S."/>
            <person name="Shea T."/>
            <person name="Shenoy N."/>
            <person name="Sisk P."/>
            <person name="Stolte C."/>
            <person name="Sykes S."/>
            <person name="White J."/>
            <person name="Yandava C."/>
            <person name="Haas B."/>
            <person name="Henn M.R."/>
            <person name="Nusbaum C."/>
            <person name="Birren B."/>
        </authorList>
    </citation>
    <scope>NUCLEOTIDE SEQUENCE [LARGE SCALE GENOMIC DNA]</scope>
</reference>
<dbReference type="GO" id="GO:0090575">
    <property type="term" value="C:RNA polymerase II transcription regulator complex"/>
    <property type="evidence" value="ECO:0007669"/>
    <property type="project" value="TreeGrafter"/>
</dbReference>
<feature type="region of interest" description="Disordered" evidence="12">
    <location>
        <begin position="585"/>
        <end position="615"/>
    </location>
</feature>
<keyword evidence="15" id="KW-1185">Reference proteome</keyword>
<dbReference type="InterPro" id="IPR001723">
    <property type="entry name" value="Nuclear_hrmn_rcpt"/>
</dbReference>
<keyword evidence="7 11" id="KW-0238">DNA-binding</keyword>
<dbReference type="GO" id="GO:0045944">
    <property type="term" value="P:positive regulation of transcription by RNA polymerase II"/>
    <property type="evidence" value="ECO:0007669"/>
    <property type="project" value="TreeGrafter"/>
</dbReference>
<keyword evidence="3 11" id="KW-0479">Metal-binding</keyword>
<dbReference type="Gene3D" id="1.10.565.10">
    <property type="entry name" value="Retinoid X Receptor"/>
    <property type="match status" value="1"/>
</dbReference>
<feature type="region of interest" description="Disordered" evidence="12">
    <location>
        <begin position="12"/>
        <end position="44"/>
    </location>
</feature>
<evidence type="ECO:0000259" key="13">
    <source>
        <dbReference type="PROSITE" id="PS51030"/>
    </source>
</evidence>